<dbReference type="InterPro" id="IPR008397">
    <property type="entry name" value="Alginate_lyase_dom"/>
</dbReference>
<organism evidence="5 6">
    <name type="scientific">Pseudochelatococcus lubricantis</name>
    <dbReference type="NCBI Taxonomy" id="1538102"/>
    <lineage>
        <taxon>Bacteria</taxon>
        <taxon>Pseudomonadati</taxon>
        <taxon>Pseudomonadota</taxon>
        <taxon>Alphaproteobacteria</taxon>
        <taxon>Hyphomicrobiales</taxon>
        <taxon>Chelatococcaceae</taxon>
        <taxon>Pseudochelatococcus</taxon>
    </lineage>
</organism>
<reference evidence="5 6" key="1">
    <citation type="submission" date="2020-03" db="EMBL/GenBank/DDBJ databases">
        <title>Genomic Encyclopedia of Type Strains, Phase IV (KMG-IV): sequencing the most valuable type-strain genomes for metagenomic binning, comparative biology and taxonomic classification.</title>
        <authorList>
            <person name="Goeker M."/>
        </authorList>
    </citation>
    <scope>NUCLEOTIDE SEQUENCE [LARGE SCALE GENOMIC DNA]</scope>
    <source>
        <strain evidence="5 6">DSM 103870</strain>
    </source>
</reference>
<feature type="chain" id="PRO_5045106634" evidence="3">
    <location>
        <begin position="20"/>
        <end position="378"/>
    </location>
</feature>
<keyword evidence="2 5" id="KW-0456">Lyase</keyword>
<dbReference type="EC" id="4.2.2.3" evidence="5"/>
<evidence type="ECO:0000256" key="1">
    <source>
        <dbReference type="ARBA" id="ARBA00022729"/>
    </source>
</evidence>
<feature type="signal peptide" evidence="3">
    <location>
        <begin position="1"/>
        <end position="19"/>
    </location>
</feature>
<dbReference type="Pfam" id="PF05426">
    <property type="entry name" value="Alginate_lyase"/>
    <property type="match status" value="1"/>
</dbReference>
<accession>A0ABX0V176</accession>
<evidence type="ECO:0000313" key="5">
    <source>
        <dbReference type="EMBL" id="NIJ57864.1"/>
    </source>
</evidence>
<feature type="domain" description="Alginate lyase" evidence="4">
    <location>
        <begin position="82"/>
        <end position="279"/>
    </location>
</feature>
<name>A0ABX0V176_9HYPH</name>
<keyword evidence="1 3" id="KW-0732">Signal</keyword>
<evidence type="ECO:0000256" key="2">
    <source>
        <dbReference type="ARBA" id="ARBA00023239"/>
    </source>
</evidence>
<proteinExistence type="predicted"/>
<evidence type="ECO:0000259" key="4">
    <source>
        <dbReference type="Pfam" id="PF05426"/>
    </source>
</evidence>
<comment type="caution">
    <text evidence="5">The sequence shown here is derived from an EMBL/GenBank/DDBJ whole genome shotgun (WGS) entry which is preliminary data.</text>
</comment>
<evidence type="ECO:0000256" key="3">
    <source>
        <dbReference type="SAM" id="SignalP"/>
    </source>
</evidence>
<keyword evidence="6" id="KW-1185">Reference proteome</keyword>
<gene>
    <name evidence="5" type="ORF">FHS82_001700</name>
</gene>
<dbReference type="Proteomes" id="UP001429580">
    <property type="component" value="Unassembled WGS sequence"/>
</dbReference>
<evidence type="ECO:0000313" key="6">
    <source>
        <dbReference type="Proteomes" id="UP001429580"/>
    </source>
</evidence>
<dbReference type="Gene3D" id="1.50.10.100">
    <property type="entry name" value="Chondroitin AC/alginate lyase"/>
    <property type="match status" value="1"/>
</dbReference>
<dbReference type="SUPFAM" id="SSF48230">
    <property type="entry name" value="Chondroitin AC/alginate lyase"/>
    <property type="match status" value="1"/>
</dbReference>
<dbReference type="EMBL" id="JAASQI010000003">
    <property type="protein sequence ID" value="NIJ57864.1"/>
    <property type="molecule type" value="Genomic_DNA"/>
</dbReference>
<protein>
    <submittedName>
        <fullName evidence="5">Poly(Beta-D-mannuronate) lyase</fullName>
        <ecNumber evidence="5">4.2.2.3</ecNumber>
    </submittedName>
</protein>
<dbReference type="InterPro" id="IPR008929">
    <property type="entry name" value="Chondroitin_lyas"/>
</dbReference>
<sequence>MARILLLIAGLLLFPGAGAAQQARWNGLFDVAARSAELKTPKFAEFRRFCLAIPVDTGWPTLQPVAGLSATEGYGSDRSAEDFSWAVMVLSGRSLAGDARATAMLRDLMRKWAASGAFNDTQTVHDAYYSLKRQLLPLTVAYAILLPSLDAADADLLRGWLDPLVRRVDRLFDGEVDRNNHRILADSVLAAWGAIIDDRQLLDKGIVRYAATLDDARADGTLPLEARRGARALWYQRQTLSSLTVIAEAARGRGLNLYESASAEGRGFAALAGGLLNGLSAPLTVVAYSAENYIPGPENDYLKPDLGFLTRRGHGRHYMAWLEAVVNRADVNPADMDGADEDLSTARLRGLFERRIARERPLVDEFIGGNATCFWGRP</sequence>
<dbReference type="RefSeq" id="WP_166950887.1">
    <property type="nucleotide sequence ID" value="NZ_JAASQI010000003.1"/>
</dbReference>
<dbReference type="GO" id="GO:0045135">
    <property type="term" value="F:poly(beta-D-mannuronate) lyase activity"/>
    <property type="evidence" value="ECO:0007669"/>
    <property type="project" value="UniProtKB-EC"/>
</dbReference>